<reference evidence="4" key="1">
    <citation type="journal article" date="2023" name="Mol. Biol. Evol.">
        <title>Third-Generation Sequencing Reveals the Adaptive Role of the Epigenome in Three Deep-Sea Polychaetes.</title>
        <authorList>
            <person name="Perez M."/>
            <person name="Aroh O."/>
            <person name="Sun Y."/>
            <person name="Lan Y."/>
            <person name="Juniper S.K."/>
            <person name="Young C.R."/>
            <person name="Angers B."/>
            <person name="Qian P.Y."/>
        </authorList>
    </citation>
    <scope>NUCLEOTIDE SEQUENCE</scope>
    <source>
        <strain evidence="4">R07B-5</strain>
    </source>
</reference>
<proteinExistence type="predicted"/>
<dbReference type="Gene3D" id="1.10.10.10">
    <property type="entry name" value="Winged helix-like DNA-binding domain superfamily/Winged helix DNA-binding domain"/>
    <property type="match status" value="1"/>
</dbReference>
<dbReference type="InterPro" id="IPR036390">
    <property type="entry name" value="WH_DNA-bd_sf"/>
</dbReference>
<protein>
    <recommendedName>
        <fullName evidence="3">DEP domain-containing protein</fullName>
    </recommendedName>
</protein>
<feature type="region of interest" description="Disordered" evidence="2">
    <location>
        <begin position="149"/>
        <end position="172"/>
    </location>
</feature>
<dbReference type="SMART" id="SM00049">
    <property type="entry name" value="DEP"/>
    <property type="match status" value="1"/>
</dbReference>
<dbReference type="SUPFAM" id="SSF46785">
    <property type="entry name" value="Winged helix' DNA-binding domain"/>
    <property type="match status" value="1"/>
</dbReference>
<accession>A0AAD9UDT0</accession>
<dbReference type="InterPro" id="IPR000591">
    <property type="entry name" value="DEP_dom"/>
</dbReference>
<evidence type="ECO:0000259" key="3">
    <source>
        <dbReference type="SMART" id="SM00049"/>
    </source>
</evidence>
<dbReference type="CDD" id="cd04405">
    <property type="entry name" value="RhoGAP_BRCC3-like"/>
    <property type="match status" value="1"/>
</dbReference>
<keyword evidence="1" id="KW-0175">Coiled coil</keyword>
<keyword evidence="5" id="KW-1185">Reference proteome</keyword>
<feature type="domain" description="DEP" evidence="3">
    <location>
        <begin position="57"/>
        <end position="144"/>
    </location>
</feature>
<evidence type="ECO:0000313" key="5">
    <source>
        <dbReference type="Proteomes" id="UP001209878"/>
    </source>
</evidence>
<organism evidence="4 5">
    <name type="scientific">Ridgeia piscesae</name>
    <name type="common">Tubeworm</name>
    <dbReference type="NCBI Taxonomy" id="27915"/>
    <lineage>
        <taxon>Eukaryota</taxon>
        <taxon>Metazoa</taxon>
        <taxon>Spiralia</taxon>
        <taxon>Lophotrochozoa</taxon>
        <taxon>Annelida</taxon>
        <taxon>Polychaeta</taxon>
        <taxon>Sedentaria</taxon>
        <taxon>Canalipalpata</taxon>
        <taxon>Sabellida</taxon>
        <taxon>Siboglinidae</taxon>
        <taxon>Ridgeia</taxon>
    </lineage>
</organism>
<dbReference type="AlphaFoldDB" id="A0AAD9UDT0"/>
<dbReference type="InterPro" id="IPR036388">
    <property type="entry name" value="WH-like_DNA-bd_sf"/>
</dbReference>
<evidence type="ECO:0000313" key="4">
    <source>
        <dbReference type="EMBL" id="KAK2185732.1"/>
    </source>
</evidence>
<name>A0AAD9UDT0_RIDPI</name>
<feature type="coiled-coil region" evidence="1">
    <location>
        <begin position="507"/>
        <end position="534"/>
    </location>
</feature>
<dbReference type="EMBL" id="JAODUO010000225">
    <property type="protein sequence ID" value="KAK2185732.1"/>
    <property type="molecule type" value="Genomic_DNA"/>
</dbReference>
<evidence type="ECO:0000256" key="1">
    <source>
        <dbReference type="SAM" id="Coils"/>
    </source>
</evidence>
<dbReference type="GO" id="GO:0035556">
    <property type="term" value="P:intracellular signal transduction"/>
    <property type="evidence" value="ECO:0007669"/>
    <property type="project" value="InterPro"/>
</dbReference>
<sequence>MSVGVKLWQPVIILGLGKSQLGSTSIGQSSETDKVLERKPAGPYRATQVWKGIIAHLRKNVDVRPRRIKKAYELCFSGTHAVNVVLDHLLSEKDNFTDKRISRVTAVKLCQLMQNYHVFEPAKGAEEGKGQFDDSATKFYKFLDEKRDTEDTSSSSSSKLSDMSTEAPTPPAVVTRHGQMMQELMDITGSLKRYSSDCLKRKLTPRKFFAKRPSLPDISHEVSCPVSLVVEEEIWREVALRQLLTLVDIPVLDGILSCEVSLPKVAKQDLAYSNLAFRRFESISSLFPSKDDDPWLSSASNCLECCSVGADLLDVSGGVDTGQRLLIFQCLAQHYGGLSEPLWTDTFTDLHVALLQLLMSGREYLVIEALQLSMLLLPSVTREELTRLLRFMHLASAPDAVSLNTTDSNRNLMEKTFTNAIIQNKVLAPHQAGQLVLFMMDHADELLMCPDAVEEMVLMRLDDLRAPQVPCKKPEPTFCTRVTEDEFKKQQIEETEGALVSLMNAILDDHKMALKEKKNRLKQFQKHHNELYKKNFADIL</sequence>
<dbReference type="PANTHER" id="PTHR16206">
    <property type="entry name" value="DEP DOMAIN-CONTAINING"/>
    <property type="match status" value="1"/>
</dbReference>
<feature type="compositionally biased region" description="Low complexity" evidence="2">
    <location>
        <begin position="152"/>
        <end position="165"/>
    </location>
</feature>
<gene>
    <name evidence="4" type="ORF">NP493_225g03035</name>
</gene>
<dbReference type="Pfam" id="PF00610">
    <property type="entry name" value="DEP"/>
    <property type="match status" value="1"/>
</dbReference>
<comment type="caution">
    <text evidence="4">The sequence shown here is derived from an EMBL/GenBank/DDBJ whole genome shotgun (WGS) entry which is preliminary data.</text>
</comment>
<dbReference type="Proteomes" id="UP001209878">
    <property type="component" value="Unassembled WGS sequence"/>
</dbReference>
<evidence type="ECO:0000256" key="2">
    <source>
        <dbReference type="SAM" id="MobiDB-lite"/>
    </source>
</evidence>
<dbReference type="PANTHER" id="PTHR16206:SF19">
    <property type="entry name" value="DEP DOMAIN-CONTAINING PROTEIN"/>
    <property type="match status" value="1"/>
</dbReference>